<keyword evidence="3" id="KW-0378">Hydrolase</keyword>
<dbReference type="InterPro" id="IPR013783">
    <property type="entry name" value="Ig-like_fold"/>
</dbReference>
<dbReference type="Pfam" id="PF00703">
    <property type="entry name" value="Glyco_hydro_2"/>
    <property type="match status" value="1"/>
</dbReference>
<dbReference type="SUPFAM" id="SSF51445">
    <property type="entry name" value="(Trans)glycosidases"/>
    <property type="match status" value="1"/>
</dbReference>
<dbReference type="InterPro" id="IPR008979">
    <property type="entry name" value="Galactose-bd-like_sf"/>
</dbReference>
<accession>A0A7R9M9S1</accession>
<dbReference type="InterPro" id="IPR050887">
    <property type="entry name" value="Beta-mannosidase_GH2"/>
</dbReference>
<evidence type="ECO:0000313" key="7">
    <source>
        <dbReference type="EMBL" id="CAD7654927.1"/>
    </source>
</evidence>
<dbReference type="GO" id="GO:0005975">
    <property type="term" value="P:carbohydrate metabolic process"/>
    <property type="evidence" value="ECO:0007669"/>
    <property type="project" value="InterPro"/>
</dbReference>
<dbReference type="OrthoDB" id="2866996at2759"/>
<proteinExistence type="predicted"/>
<evidence type="ECO:0000313" key="8">
    <source>
        <dbReference type="Proteomes" id="UP000728032"/>
    </source>
</evidence>
<dbReference type="SUPFAM" id="SSF49303">
    <property type="entry name" value="beta-Galactosidase/glucuronidase domain"/>
    <property type="match status" value="1"/>
</dbReference>
<evidence type="ECO:0000259" key="5">
    <source>
        <dbReference type="Pfam" id="PF00703"/>
    </source>
</evidence>
<evidence type="ECO:0000259" key="6">
    <source>
        <dbReference type="Pfam" id="PF22666"/>
    </source>
</evidence>
<protein>
    <recommendedName>
        <fullName evidence="2">beta-mannosidase</fullName>
        <ecNumber evidence="2">3.2.1.25</ecNumber>
    </recommendedName>
</protein>
<dbReference type="Gene3D" id="3.20.20.80">
    <property type="entry name" value="Glycosidases"/>
    <property type="match status" value="1"/>
</dbReference>
<dbReference type="InterPro" id="IPR054593">
    <property type="entry name" value="Beta-mannosidase-like_N2"/>
</dbReference>
<dbReference type="Pfam" id="PF22666">
    <property type="entry name" value="Glyco_hydro_2_N2"/>
    <property type="match status" value="1"/>
</dbReference>
<dbReference type="InterPro" id="IPR017853">
    <property type="entry name" value="GH"/>
</dbReference>
<dbReference type="InterPro" id="IPR006102">
    <property type="entry name" value="Ig-like_GH2"/>
</dbReference>
<feature type="non-terminal residue" evidence="7">
    <location>
        <position position="291"/>
    </location>
</feature>
<dbReference type="PANTHER" id="PTHR43730:SF1">
    <property type="entry name" value="BETA-MANNOSIDASE"/>
    <property type="match status" value="1"/>
</dbReference>
<dbReference type="EMBL" id="CAJPVJ010008741">
    <property type="protein sequence ID" value="CAG2172114.1"/>
    <property type="molecule type" value="Genomic_DNA"/>
</dbReference>
<reference evidence="7" key="1">
    <citation type="submission" date="2020-11" db="EMBL/GenBank/DDBJ databases">
        <authorList>
            <person name="Tran Van P."/>
        </authorList>
    </citation>
    <scope>NUCLEOTIDE SEQUENCE</scope>
</reference>
<evidence type="ECO:0000256" key="2">
    <source>
        <dbReference type="ARBA" id="ARBA00012754"/>
    </source>
</evidence>
<feature type="domain" description="Glycoside hydrolase family 2 immunoglobulin-like beta-sandwich" evidence="5">
    <location>
        <begin position="79"/>
        <end position="194"/>
    </location>
</feature>
<gene>
    <name evidence="7" type="ORF">ONB1V03_LOCUS11572</name>
</gene>
<evidence type="ECO:0000256" key="3">
    <source>
        <dbReference type="ARBA" id="ARBA00022801"/>
    </source>
</evidence>
<dbReference type="Gene3D" id="2.60.120.260">
    <property type="entry name" value="Galactose-binding domain-like"/>
    <property type="match status" value="1"/>
</dbReference>
<keyword evidence="4" id="KW-0326">Glycosidase</keyword>
<dbReference type="PANTHER" id="PTHR43730">
    <property type="entry name" value="BETA-MANNOSIDASE"/>
    <property type="match status" value="1"/>
</dbReference>
<dbReference type="EC" id="3.2.1.25" evidence="2"/>
<evidence type="ECO:0000256" key="4">
    <source>
        <dbReference type="ARBA" id="ARBA00023295"/>
    </source>
</evidence>
<dbReference type="GO" id="GO:0006516">
    <property type="term" value="P:glycoprotein catabolic process"/>
    <property type="evidence" value="ECO:0007669"/>
    <property type="project" value="TreeGrafter"/>
</dbReference>
<keyword evidence="8" id="KW-1185">Reference proteome</keyword>
<name>A0A7R9M9S1_9ACAR</name>
<sequence length="291" mass="33271">MRRKSSKAVKIRFAWPLSRRSPTLAVSRTGCMAKEYHGECHNNMIRKMASSFSWDWGPAFPTQGIWKPIGIEAYDKAIIRDITVETTRDKGNASQWALNMAVHIESDSLQKFDTNLSVYLDDHELIAGRAYTLTPATDGSARIKLIIPVTGVDITAWYPNGVSQNTQKLYALRAKLEFPDSKEVSEQTRRIGFRTIEVIQTPVQPKGLTFYFQVNGQPFFAKGTNWIPADNLQERVSKEYLRELMEAARDANMNMMRVWGGGVYESDYLYELADEYGVMIWQDFMFACSLY</sequence>
<dbReference type="Proteomes" id="UP000728032">
    <property type="component" value="Unassembled WGS sequence"/>
</dbReference>
<comment type="catalytic activity">
    <reaction evidence="1">
        <text>Hydrolysis of terminal, non-reducing beta-D-mannose residues in beta-D-mannosides.</text>
        <dbReference type="EC" id="3.2.1.25"/>
    </reaction>
</comment>
<dbReference type="SUPFAM" id="SSF49785">
    <property type="entry name" value="Galactose-binding domain-like"/>
    <property type="match status" value="1"/>
</dbReference>
<dbReference type="GO" id="GO:0004567">
    <property type="term" value="F:beta-mannosidase activity"/>
    <property type="evidence" value="ECO:0007669"/>
    <property type="project" value="UniProtKB-EC"/>
</dbReference>
<dbReference type="AlphaFoldDB" id="A0A7R9M9S1"/>
<feature type="domain" description="Beta-mannosidase-like galactose-binding" evidence="6">
    <location>
        <begin position="5"/>
        <end position="67"/>
    </location>
</feature>
<organism evidence="7">
    <name type="scientific">Oppiella nova</name>
    <dbReference type="NCBI Taxonomy" id="334625"/>
    <lineage>
        <taxon>Eukaryota</taxon>
        <taxon>Metazoa</taxon>
        <taxon>Ecdysozoa</taxon>
        <taxon>Arthropoda</taxon>
        <taxon>Chelicerata</taxon>
        <taxon>Arachnida</taxon>
        <taxon>Acari</taxon>
        <taxon>Acariformes</taxon>
        <taxon>Sarcoptiformes</taxon>
        <taxon>Oribatida</taxon>
        <taxon>Brachypylina</taxon>
        <taxon>Oppioidea</taxon>
        <taxon>Oppiidae</taxon>
        <taxon>Oppiella</taxon>
    </lineage>
</organism>
<dbReference type="Gene3D" id="2.60.40.10">
    <property type="entry name" value="Immunoglobulins"/>
    <property type="match status" value="1"/>
</dbReference>
<dbReference type="EMBL" id="OC923566">
    <property type="protein sequence ID" value="CAD7654927.1"/>
    <property type="molecule type" value="Genomic_DNA"/>
</dbReference>
<evidence type="ECO:0000256" key="1">
    <source>
        <dbReference type="ARBA" id="ARBA00000829"/>
    </source>
</evidence>
<dbReference type="InterPro" id="IPR036156">
    <property type="entry name" value="Beta-gal/glucu_dom_sf"/>
</dbReference>